<evidence type="ECO:0000256" key="1">
    <source>
        <dbReference type="ARBA" id="ARBA00004162"/>
    </source>
</evidence>
<sequence>MLLATAGGAAPQGGGLMSFLIMFVPLILIMYFMMIRPQQKKMKQHKEMMSGLEKGDEVMTTGGIIGKISKIKEDYVVLSLAEGMEIKFQKASIAQTLPKGTIKSIED</sequence>
<dbReference type="OrthoDB" id="9811406at2"/>
<keyword evidence="13" id="KW-1185">Reference proteome</keyword>
<dbReference type="RefSeq" id="WP_110201850.1">
    <property type="nucleotide sequence ID" value="NZ_QICH01000004.1"/>
</dbReference>
<dbReference type="PANTHER" id="PTHR33909">
    <property type="entry name" value="SEC TRANSLOCON ACCESSORY COMPLEX SUBUNIT YAJC"/>
    <property type="match status" value="1"/>
</dbReference>
<dbReference type="EMBL" id="QICH01000004">
    <property type="protein sequence ID" value="PXF62417.1"/>
    <property type="molecule type" value="Genomic_DNA"/>
</dbReference>
<evidence type="ECO:0000256" key="3">
    <source>
        <dbReference type="ARBA" id="ARBA00014962"/>
    </source>
</evidence>
<dbReference type="NCBIfam" id="TIGR00739">
    <property type="entry name" value="yajC"/>
    <property type="match status" value="1"/>
</dbReference>
<dbReference type="GO" id="GO:0015031">
    <property type="term" value="P:protein transport"/>
    <property type="evidence" value="ECO:0007669"/>
    <property type="project" value="UniProtKB-KW"/>
</dbReference>
<protein>
    <recommendedName>
        <fullName evidence="3">Sec translocon accessory complex subunit YajC</fullName>
    </recommendedName>
</protein>
<comment type="similarity">
    <text evidence="2">Belongs to the YajC family.</text>
</comment>
<keyword evidence="7" id="KW-0653">Protein transport</keyword>
<dbReference type="AlphaFoldDB" id="A0A318D6H0"/>
<keyword evidence="6 11" id="KW-0812">Transmembrane</keyword>
<evidence type="ECO:0000256" key="2">
    <source>
        <dbReference type="ARBA" id="ARBA00006742"/>
    </source>
</evidence>
<keyword evidence="5" id="KW-1003">Cell membrane</keyword>
<comment type="caution">
    <text evidence="12">The sequence shown here is derived from an EMBL/GenBank/DDBJ whole genome shotgun (WGS) entry which is preliminary data.</text>
</comment>
<dbReference type="PANTHER" id="PTHR33909:SF1">
    <property type="entry name" value="SEC TRANSLOCON ACCESSORY COMPLEX SUBUNIT YAJC"/>
    <property type="match status" value="1"/>
</dbReference>
<name>A0A318D6H0_9GAMM</name>
<evidence type="ECO:0000256" key="6">
    <source>
        <dbReference type="ARBA" id="ARBA00022692"/>
    </source>
</evidence>
<reference evidence="12 13" key="1">
    <citation type="submission" date="2018-05" db="EMBL/GenBank/DDBJ databases">
        <title>Kangiella spongicola genome sequence.</title>
        <authorList>
            <person name="Maclea K.S."/>
            <person name="Goen A.E."/>
            <person name="Kelley C."/>
            <person name="Underriner A."/>
            <person name="Silverwood T."/>
            <person name="Trachtenberg A.M."/>
        </authorList>
    </citation>
    <scope>NUCLEOTIDE SEQUENCE [LARGE SCALE GENOMIC DNA]</scope>
    <source>
        <strain evidence="12 13">ATCC BAA-2076</strain>
    </source>
</reference>
<accession>A0A318D6H0</accession>
<dbReference type="SMART" id="SM01323">
    <property type="entry name" value="YajC"/>
    <property type="match status" value="1"/>
</dbReference>
<keyword evidence="4" id="KW-0813">Transport</keyword>
<keyword evidence="10 11" id="KW-0472">Membrane</keyword>
<dbReference type="Proteomes" id="UP000247689">
    <property type="component" value="Unassembled WGS sequence"/>
</dbReference>
<dbReference type="InterPro" id="IPR003849">
    <property type="entry name" value="Preprotein_translocase_YajC"/>
</dbReference>
<dbReference type="GO" id="GO:0005886">
    <property type="term" value="C:plasma membrane"/>
    <property type="evidence" value="ECO:0007669"/>
    <property type="project" value="UniProtKB-SubCell"/>
</dbReference>
<evidence type="ECO:0000313" key="12">
    <source>
        <dbReference type="EMBL" id="PXF62417.1"/>
    </source>
</evidence>
<evidence type="ECO:0000256" key="8">
    <source>
        <dbReference type="ARBA" id="ARBA00022989"/>
    </source>
</evidence>
<gene>
    <name evidence="12" type="primary">yajC</name>
    <name evidence="12" type="ORF">DL796_11485</name>
</gene>
<feature type="transmembrane region" description="Helical" evidence="11">
    <location>
        <begin position="16"/>
        <end position="35"/>
    </location>
</feature>
<organism evidence="12 13">
    <name type="scientific">Kangiella spongicola</name>
    <dbReference type="NCBI Taxonomy" id="796379"/>
    <lineage>
        <taxon>Bacteria</taxon>
        <taxon>Pseudomonadati</taxon>
        <taxon>Pseudomonadota</taxon>
        <taxon>Gammaproteobacteria</taxon>
        <taxon>Kangiellales</taxon>
        <taxon>Kangiellaceae</taxon>
        <taxon>Kangiella</taxon>
    </lineage>
</organism>
<keyword evidence="8 11" id="KW-1133">Transmembrane helix</keyword>
<evidence type="ECO:0000256" key="10">
    <source>
        <dbReference type="ARBA" id="ARBA00023136"/>
    </source>
</evidence>
<keyword evidence="9" id="KW-0811">Translocation</keyword>
<evidence type="ECO:0000256" key="4">
    <source>
        <dbReference type="ARBA" id="ARBA00022448"/>
    </source>
</evidence>
<proteinExistence type="inferred from homology"/>
<evidence type="ECO:0000256" key="5">
    <source>
        <dbReference type="ARBA" id="ARBA00022475"/>
    </source>
</evidence>
<evidence type="ECO:0000256" key="9">
    <source>
        <dbReference type="ARBA" id="ARBA00023010"/>
    </source>
</evidence>
<dbReference type="PRINTS" id="PR01853">
    <property type="entry name" value="YAJCTRNLCASE"/>
</dbReference>
<evidence type="ECO:0000256" key="11">
    <source>
        <dbReference type="SAM" id="Phobius"/>
    </source>
</evidence>
<evidence type="ECO:0000313" key="13">
    <source>
        <dbReference type="Proteomes" id="UP000247689"/>
    </source>
</evidence>
<evidence type="ECO:0000256" key="7">
    <source>
        <dbReference type="ARBA" id="ARBA00022927"/>
    </source>
</evidence>
<comment type="subcellular location">
    <subcellularLocation>
        <location evidence="1">Cell membrane</location>
        <topology evidence="1">Single-pass membrane protein</topology>
    </subcellularLocation>
</comment>
<dbReference type="Pfam" id="PF02699">
    <property type="entry name" value="YajC"/>
    <property type="match status" value="1"/>
</dbReference>